<evidence type="ECO:0000256" key="3">
    <source>
        <dbReference type="ARBA" id="ARBA00023163"/>
    </source>
</evidence>
<keyword evidence="2" id="KW-0238">DNA-binding</keyword>
<dbReference type="Pfam" id="PF00249">
    <property type="entry name" value="Myb_DNA-binding"/>
    <property type="match status" value="1"/>
</dbReference>
<dbReference type="Gene3D" id="1.10.10.60">
    <property type="entry name" value="Homeodomain-like"/>
    <property type="match status" value="1"/>
</dbReference>
<dbReference type="Proteomes" id="UP000011116">
    <property type="component" value="Chromosome 6H"/>
</dbReference>
<dbReference type="NCBIfam" id="TIGR01557">
    <property type="entry name" value="myb_SHAQKYF"/>
    <property type="match status" value="1"/>
</dbReference>
<sequence length="356" mass="38933">MAKKQEAWRRGGFVRRYTRSSVPRMRWTAELESGFVRAVDRLGSRDSAKVTPKRILELMDVQGLTISHVKSHLQMYRCTPHGNKGKQGGGGAKNPCAFLPEMQPQLGLKNHPFATDERGSEGLTFPPMKRFFAPTRLRAKLLDFHVKKQALITHFGRPFFSLSLFSGSRVDRSKAGAETAASCKSMQGNSDTRVMIPGNRRCIDDYLQQHAMSSVGRMRNVNEGLRRHSAAAAAASLQELGSWVQGPEASKDSKPGAVRRLNHTARQLPSMESYESTCFLFSSATGGNCETAAYLGANECSPSPWFAVKDVSPWPSESSCVLSRSSRSFSDSSGPPGCSFAAQGINLELSLSIPGL</sequence>
<dbReference type="GO" id="GO:0003700">
    <property type="term" value="F:DNA-binding transcription factor activity"/>
    <property type="evidence" value="ECO:0007669"/>
    <property type="project" value="InterPro"/>
</dbReference>
<evidence type="ECO:0000256" key="4">
    <source>
        <dbReference type="ARBA" id="ARBA00023242"/>
    </source>
</evidence>
<dbReference type="SUPFAM" id="SSF46689">
    <property type="entry name" value="Homeodomain-like"/>
    <property type="match status" value="1"/>
</dbReference>
<dbReference type="PANTHER" id="PTHR31314:SF64">
    <property type="entry name" value="OS02G0672300 PROTEIN"/>
    <property type="match status" value="1"/>
</dbReference>
<protein>
    <recommendedName>
        <fullName evidence="5">Myb-like domain-containing protein</fullName>
    </recommendedName>
</protein>
<evidence type="ECO:0000256" key="1">
    <source>
        <dbReference type="ARBA" id="ARBA00023015"/>
    </source>
</evidence>
<reference evidence="6" key="2">
    <citation type="submission" date="2020-10" db="EMBL/GenBank/DDBJ databases">
        <authorList>
            <person name="Scholz U."/>
            <person name="Mascher M."/>
            <person name="Fiebig A."/>
        </authorList>
    </citation>
    <scope>NUCLEOTIDE SEQUENCE [LARGE SCALE GENOMIC DNA]</scope>
    <source>
        <strain evidence="6">cv. Morex</strain>
    </source>
</reference>
<evidence type="ECO:0000256" key="2">
    <source>
        <dbReference type="ARBA" id="ARBA00023125"/>
    </source>
</evidence>
<proteinExistence type="predicted"/>
<dbReference type="InterPro" id="IPR046955">
    <property type="entry name" value="PHR1-like"/>
</dbReference>
<feature type="domain" description="Myb-like" evidence="5">
    <location>
        <begin position="24"/>
        <end position="77"/>
    </location>
</feature>
<dbReference type="PANTHER" id="PTHR31314">
    <property type="entry name" value="MYB FAMILY TRANSCRIPTION FACTOR PHL7-LIKE"/>
    <property type="match status" value="1"/>
</dbReference>
<keyword evidence="3" id="KW-0804">Transcription</keyword>
<dbReference type="InterPro" id="IPR006447">
    <property type="entry name" value="Myb_dom_plants"/>
</dbReference>
<name>A0A8I6Y3L7_HORVV</name>
<accession>A0A8I6Y3L7</accession>
<organism evidence="6 7">
    <name type="scientific">Hordeum vulgare subsp. vulgare</name>
    <name type="common">Domesticated barley</name>
    <dbReference type="NCBI Taxonomy" id="112509"/>
    <lineage>
        <taxon>Eukaryota</taxon>
        <taxon>Viridiplantae</taxon>
        <taxon>Streptophyta</taxon>
        <taxon>Embryophyta</taxon>
        <taxon>Tracheophyta</taxon>
        <taxon>Spermatophyta</taxon>
        <taxon>Magnoliopsida</taxon>
        <taxon>Liliopsida</taxon>
        <taxon>Poales</taxon>
        <taxon>Poaceae</taxon>
        <taxon>BOP clade</taxon>
        <taxon>Pooideae</taxon>
        <taxon>Triticodae</taxon>
        <taxon>Triticeae</taxon>
        <taxon>Hordeinae</taxon>
        <taxon>Hordeum</taxon>
    </lineage>
</organism>
<dbReference type="Gramene" id="HORVU.MOREX.r2.6HG0500010.1">
    <property type="protein sequence ID" value="HORVU.MOREX.r2.6HG0500010.1"/>
    <property type="gene ID" value="HORVU.MOREX.r2.6HG0500010"/>
</dbReference>
<reference evidence="6" key="3">
    <citation type="submission" date="2022-01" db="UniProtKB">
        <authorList>
            <consortium name="EnsemblPlants"/>
        </authorList>
    </citation>
    <scope>IDENTIFICATION</scope>
    <source>
        <strain evidence="6">subsp. vulgare</strain>
    </source>
</reference>
<dbReference type="AlphaFoldDB" id="A0A8I6Y3L7"/>
<evidence type="ECO:0000313" key="7">
    <source>
        <dbReference type="Proteomes" id="UP000011116"/>
    </source>
</evidence>
<keyword evidence="1" id="KW-0805">Transcription regulation</keyword>
<dbReference type="InterPro" id="IPR001005">
    <property type="entry name" value="SANT/Myb"/>
</dbReference>
<keyword evidence="7" id="KW-1185">Reference proteome</keyword>
<evidence type="ECO:0000259" key="5">
    <source>
        <dbReference type="Pfam" id="PF00249"/>
    </source>
</evidence>
<evidence type="ECO:0000313" key="6">
    <source>
        <dbReference type="EnsemblPlants" id="HORVU.MOREX.r3.6HG0603180.1"/>
    </source>
</evidence>
<dbReference type="GO" id="GO:0003677">
    <property type="term" value="F:DNA binding"/>
    <property type="evidence" value="ECO:0007669"/>
    <property type="project" value="UniProtKB-KW"/>
</dbReference>
<reference evidence="7" key="1">
    <citation type="journal article" date="2012" name="Nature">
        <title>A physical, genetic and functional sequence assembly of the barley genome.</title>
        <authorList>
            <consortium name="The International Barley Genome Sequencing Consortium"/>
            <person name="Mayer K.F."/>
            <person name="Waugh R."/>
            <person name="Brown J.W."/>
            <person name="Schulman A."/>
            <person name="Langridge P."/>
            <person name="Platzer M."/>
            <person name="Fincher G.B."/>
            <person name="Muehlbauer G.J."/>
            <person name="Sato K."/>
            <person name="Close T.J."/>
            <person name="Wise R.P."/>
            <person name="Stein N."/>
        </authorList>
    </citation>
    <scope>NUCLEOTIDE SEQUENCE [LARGE SCALE GENOMIC DNA]</scope>
    <source>
        <strain evidence="7">cv. Morex</strain>
    </source>
</reference>
<dbReference type="EnsemblPlants" id="HORVU.MOREX.r3.6HG0603180.1">
    <property type="protein sequence ID" value="HORVU.MOREX.r3.6HG0603180.1"/>
    <property type="gene ID" value="HORVU.MOREX.r3.6HG0603180"/>
</dbReference>
<keyword evidence="4" id="KW-0539">Nucleus</keyword>
<dbReference type="Gramene" id="HORVU.MOREX.r3.6HG0603180.1">
    <property type="protein sequence ID" value="HORVU.MOREX.r3.6HG0603180.1"/>
    <property type="gene ID" value="HORVU.MOREX.r3.6HG0603180"/>
</dbReference>
<dbReference type="InterPro" id="IPR009057">
    <property type="entry name" value="Homeodomain-like_sf"/>
</dbReference>